<dbReference type="CDD" id="cd05380">
    <property type="entry name" value="CAP_euk"/>
    <property type="match status" value="1"/>
</dbReference>
<proteinExistence type="predicted"/>
<feature type="signal peptide" evidence="2">
    <location>
        <begin position="1"/>
        <end position="20"/>
    </location>
</feature>
<dbReference type="Gene3D" id="3.40.33.10">
    <property type="entry name" value="CAP"/>
    <property type="match status" value="2"/>
</dbReference>
<feature type="region of interest" description="Disordered" evidence="1">
    <location>
        <begin position="227"/>
        <end position="251"/>
    </location>
</feature>
<reference evidence="4" key="1">
    <citation type="submission" date="2023-07" db="EMBL/GenBank/DDBJ databases">
        <authorList>
            <consortium name="CYATHOMIX"/>
        </authorList>
    </citation>
    <scope>NUCLEOTIDE SEQUENCE</scope>
    <source>
        <strain evidence="4">N/A</strain>
    </source>
</reference>
<dbReference type="InterPro" id="IPR014044">
    <property type="entry name" value="CAP_dom"/>
</dbReference>
<dbReference type="InterPro" id="IPR035940">
    <property type="entry name" value="CAP_sf"/>
</dbReference>
<keyword evidence="2" id="KW-0732">Signal</keyword>
<dbReference type="Pfam" id="PF00188">
    <property type="entry name" value="CAP"/>
    <property type="match status" value="2"/>
</dbReference>
<evidence type="ECO:0000259" key="3">
    <source>
        <dbReference type="SMART" id="SM00198"/>
    </source>
</evidence>
<dbReference type="SMART" id="SM00198">
    <property type="entry name" value="SCP"/>
    <property type="match status" value="1"/>
</dbReference>
<evidence type="ECO:0000313" key="5">
    <source>
        <dbReference type="Proteomes" id="UP001176961"/>
    </source>
</evidence>
<dbReference type="AlphaFoldDB" id="A0AA36GNU3"/>
<comment type="caution">
    <text evidence="4">The sequence shown here is derived from an EMBL/GenBank/DDBJ whole genome shotgun (WGS) entry which is preliminary data.</text>
</comment>
<dbReference type="Proteomes" id="UP001176961">
    <property type="component" value="Unassembled WGS sequence"/>
</dbReference>
<keyword evidence="5" id="KW-1185">Reference proteome</keyword>
<dbReference type="InterPro" id="IPR018244">
    <property type="entry name" value="Allrgn_V5/Tpx1_CS"/>
</dbReference>
<protein>
    <recommendedName>
        <fullName evidence="3">SCP domain-containing protein</fullName>
    </recommendedName>
</protein>
<dbReference type="InterPro" id="IPR001283">
    <property type="entry name" value="CRISP-related"/>
</dbReference>
<dbReference type="PROSITE" id="PS01010">
    <property type="entry name" value="CRISP_2"/>
    <property type="match status" value="1"/>
</dbReference>
<sequence>MSCFLKTLSLLLSIASLSYTKTCNLDENAEIAVTEAHNKYREDIAKGKVLKGSGSRSLFALKYDCIHEALAATPIGDACENLGMQGPLKSLSKSYNFESYRTPSNPADVTAYYQMAVDDWKVGTESNKFTGSTNVKFARMVNYRAYEFGCTHKYCADNKKLAIVCLYNSELPAKDADKDLWEAYATTKGCTKNSTCKLVKDALKEIDADLVGACDTSTGLCVTEMKETPPTTTTATPSTTVTTQPTTTITTNSNEKMTDEIREHIITMHNYRRANLAKGSIRNGKEGNPNCPTAQNMYEMRYDMDLETEAQTYANQCPTKRSTMQGENFQKHSSITISYYDAAVEAIKTWWKQISTNGINAQMLYTQTLETKTGSPNMFTQVGWAKSYKVGCGISRCTDGTVVVCRYNPRGNVYQEYIYKKGTTCGACAKECKDGLCPAPAE</sequence>
<dbReference type="GO" id="GO:0005576">
    <property type="term" value="C:extracellular region"/>
    <property type="evidence" value="ECO:0007669"/>
    <property type="project" value="InterPro"/>
</dbReference>
<dbReference type="EMBL" id="CATQJL010000112">
    <property type="protein sequence ID" value="CAJ0595455.1"/>
    <property type="molecule type" value="Genomic_DNA"/>
</dbReference>
<feature type="compositionally biased region" description="Low complexity" evidence="1">
    <location>
        <begin position="228"/>
        <end position="251"/>
    </location>
</feature>
<name>A0AA36GNU3_CYLNA</name>
<feature type="domain" description="SCP" evidence="3">
    <location>
        <begin position="260"/>
        <end position="415"/>
    </location>
</feature>
<evidence type="ECO:0000256" key="2">
    <source>
        <dbReference type="SAM" id="SignalP"/>
    </source>
</evidence>
<accession>A0AA36GNU3</accession>
<dbReference type="SUPFAM" id="SSF55797">
    <property type="entry name" value="PR-1-like"/>
    <property type="match status" value="2"/>
</dbReference>
<gene>
    <name evidence="4" type="ORF">CYNAS_LOCUS7438</name>
</gene>
<dbReference type="PANTHER" id="PTHR10334">
    <property type="entry name" value="CYSTEINE-RICH SECRETORY PROTEIN-RELATED"/>
    <property type="match status" value="1"/>
</dbReference>
<evidence type="ECO:0000256" key="1">
    <source>
        <dbReference type="SAM" id="MobiDB-lite"/>
    </source>
</evidence>
<evidence type="ECO:0000313" key="4">
    <source>
        <dbReference type="EMBL" id="CAJ0595455.1"/>
    </source>
</evidence>
<organism evidence="4 5">
    <name type="scientific">Cylicocyclus nassatus</name>
    <name type="common">Nematode worm</name>
    <dbReference type="NCBI Taxonomy" id="53992"/>
    <lineage>
        <taxon>Eukaryota</taxon>
        <taxon>Metazoa</taxon>
        <taxon>Ecdysozoa</taxon>
        <taxon>Nematoda</taxon>
        <taxon>Chromadorea</taxon>
        <taxon>Rhabditida</taxon>
        <taxon>Rhabditina</taxon>
        <taxon>Rhabditomorpha</taxon>
        <taxon>Strongyloidea</taxon>
        <taxon>Strongylidae</taxon>
        <taxon>Cylicocyclus</taxon>
    </lineage>
</organism>
<dbReference type="PRINTS" id="PR00837">
    <property type="entry name" value="V5TPXLIKE"/>
</dbReference>
<feature type="chain" id="PRO_5041223282" description="SCP domain-containing protein" evidence="2">
    <location>
        <begin position="21"/>
        <end position="442"/>
    </location>
</feature>